<keyword evidence="1" id="KW-0732">Signal</keyword>
<name>A0A2M4B499_9DIPT</name>
<proteinExistence type="predicted"/>
<reference evidence="2" key="1">
    <citation type="submission" date="2018-01" db="EMBL/GenBank/DDBJ databases">
        <title>An insight into the sialome of Amazonian anophelines.</title>
        <authorList>
            <person name="Ribeiro J.M."/>
            <person name="Scarpassa V."/>
            <person name="Calvo E."/>
        </authorList>
    </citation>
    <scope>NUCLEOTIDE SEQUENCE</scope>
    <source>
        <tissue evidence="2">Salivary glands</tissue>
    </source>
</reference>
<accession>A0A2M4B499</accession>
<protein>
    <submittedName>
        <fullName evidence="2">Putative secreted protein</fullName>
    </submittedName>
</protein>
<dbReference type="EMBL" id="GGFK01014553">
    <property type="protein sequence ID" value="MBW47874.1"/>
    <property type="molecule type" value="Transcribed_RNA"/>
</dbReference>
<feature type="signal peptide" evidence="1">
    <location>
        <begin position="1"/>
        <end position="35"/>
    </location>
</feature>
<evidence type="ECO:0000313" key="2">
    <source>
        <dbReference type="EMBL" id="MBW47874.1"/>
    </source>
</evidence>
<organism evidence="2">
    <name type="scientific">Anopheles triannulatus</name>
    <dbReference type="NCBI Taxonomy" id="58253"/>
    <lineage>
        <taxon>Eukaryota</taxon>
        <taxon>Metazoa</taxon>
        <taxon>Ecdysozoa</taxon>
        <taxon>Arthropoda</taxon>
        <taxon>Hexapoda</taxon>
        <taxon>Insecta</taxon>
        <taxon>Pterygota</taxon>
        <taxon>Neoptera</taxon>
        <taxon>Endopterygota</taxon>
        <taxon>Diptera</taxon>
        <taxon>Nematocera</taxon>
        <taxon>Culicoidea</taxon>
        <taxon>Culicidae</taxon>
        <taxon>Anophelinae</taxon>
        <taxon>Anopheles</taxon>
    </lineage>
</organism>
<dbReference type="AlphaFoldDB" id="A0A2M4B499"/>
<evidence type="ECO:0000256" key="1">
    <source>
        <dbReference type="SAM" id="SignalP"/>
    </source>
</evidence>
<sequence length="176" mass="19411">MMTMTMMMTNRSSRAPRSCVFVCALFCVRVQSVIRDCVCVRAFACPVRLCDPAYGGRRRRRCRTHQFIGHRCVENDHHRSNVQFAKYATNPPPPSLAALHGISHASIFMNNPLGNGLLHVVCFHVIAGVFVHSDGAFVCVSCGARFVIAPHPIASLISMMASSRSLARVLNCFFVG</sequence>
<feature type="chain" id="PRO_5014669536" evidence="1">
    <location>
        <begin position="36"/>
        <end position="176"/>
    </location>
</feature>